<evidence type="ECO:0000256" key="1">
    <source>
        <dbReference type="SAM" id="MobiDB-lite"/>
    </source>
</evidence>
<name>A0AAD6D6P1_9EURO</name>
<dbReference type="AlphaFoldDB" id="A0AAD6D6P1"/>
<comment type="caution">
    <text evidence="2">The sequence shown here is derived from an EMBL/GenBank/DDBJ whole genome shotgun (WGS) entry which is preliminary data.</text>
</comment>
<sequence length="165" mass="17906">MRLDWSLLTYTLSFNTFDTCTFLIQSKVKLIPGYSTDLIVRPETLGRDLTVATIATTLQHLAHSPLLDLVPLVLDVGTTTDATTRQQRYTVTEYVLDAITLEEVWGTLDHASWKRTGRSSCPPCGLNCNTGPNTLAQSLVGTPYHSDSSIESGRLSTGSSSPATG</sequence>
<evidence type="ECO:0000313" key="3">
    <source>
        <dbReference type="Proteomes" id="UP001220324"/>
    </source>
</evidence>
<reference evidence="2 3" key="1">
    <citation type="journal article" date="2023" name="IMA Fungus">
        <title>Comparative genomic study of the Penicillium genus elucidates a diverse pangenome and 15 lateral gene transfer events.</title>
        <authorList>
            <person name="Petersen C."/>
            <person name="Sorensen T."/>
            <person name="Nielsen M.R."/>
            <person name="Sondergaard T.E."/>
            <person name="Sorensen J.L."/>
            <person name="Fitzpatrick D.A."/>
            <person name="Frisvad J.C."/>
            <person name="Nielsen K.L."/>
        </authorList>
    </citation>
    <scope>NUCLEOTIDE SEQUENCE [LARGE SCALE GENOMIC DNA]</scope>
    <source>
        <strain evidence="2 3">IBT 35679</strain>
    </source>
</reference>
<organism evidence="2 3">
    <name type="scientific">Penicillium frequentans</name>
    <dbReference type="NCBI Taxonomy" id="3151616"/>
    <lineage>
        <taxon>Eukaryota</taxon>
        <taxon>Fungi</taxon>
        <taxon>Dikarya</taxon>
        <taxon>Ascomycota</taxon>
        <taxon>Pezizomycotina</taxon>
        <taxon>Eurotiomycetes</taxon>
        <taxon>Eurotiomycetidae</taxon>
        <taxon>Eurotiales</taxon>
        <taxon>Aspergillaceae</taxon>
        <taxon>Penicillium</taxon>
    </lineage>
</organism>
<gene>
    <name evidence="2" type="ORF">N7494_000827</name>
</gene>
<accession>A0AAD6D6P1</accession>
<feature type="region of interest" description="Disordered" evidence="1">
    <location>
        <begin position="140"/>
        <end position="165"/>
    </location>
</feature>
<evidence type="ECO:0000313" key="2">
    <source>
        <dbReference type="EMBL" id="KAJ5556912.1"/>
    </source>
</evidence>
<proteinExistence type="predicted"/>
<dbReference type="EMBL" id="JAQIZZ010000001">
    <property type="protein sequence ID" value="KAJ5556912.1"/>
    <property type="molecule type" value="Genomic_DNA"/>
</dbReference>
<protein>
    <submittedName>
        <fullName evidence="2">Uncharacterized protein</fullName>
    </submittedName>
</protein>
<keyword evidence="3" id="KW-1185">Reference proteome</keyword>
<dbReference type="Proteomes" id="UP001220324">
    <property type="component" value="Unassembled WGS sequence"/>
</dbReference>